<reference evidence="1 2" key="1">
    <citation type="submission" date="2018-05" db="EMBL/GenBank/DDBJ databases">
        <title>Genomic Encyclopedia of Type Strains, Phase IV (KMG-IV): sequencing the most valuable type-strain genomes for metagenomic binning, comparative biology and taxonomic classification.</title>
        <authorList>
            <person name="Goeker M."/>
        </authorList>
    </citation>
    <scope>NUCLEOTIDE SEQUENCE [LARGE SCALE GENOMIC DNA]</scope>
    <source>
        <strain evidence="1 2">DSM 7229</strain>
    </source>
</reference>
<protein>
    <submittedName>
        <fullName evidence="1">Uncharacterized protein</fullName>
    </submittedName>
</protein>
<dbReference type="AlphaFoldDB" id="A0A2V2A3L0"/>
<proteinExistence type="predicted"/>
<name>A0A2V2A3L0_PSYIM</name>
<organism evidence="1 2">
    <name type="scientific">Psychrobacter immobilis</name>
    <dbReference type="NCBI Taxonomy" id="498"/>
    <lineage>
        <taxon>Bacteria</taxon>
        <taxon>Pseudomonadati</taxon>
        <taxon>Pseudomonadota</taxon>
        <taxon>Gammaproteobacteria</taxon>
        <taxon>Moraxellales</taxon>
        <taxon>Moraxellaceae</taxon>
        <taxon>Psychrobacter</taxon>
    </lineage>
</organism>
<comment type="caution">
    <text evidence="1">The sequence shown here is derived from an EMBL/GenBank/DDBJ whole genome shotgun (WGS) entry which is preliminary data.</text>
</comment>
<dbReference type="EMBL" id="QGGM01000004">
    <property type="protein sequence ID" value="PWK13545.1"/>
    <property type="molecule type" value="Genomic_DNA"/>
</dbReference>
<gene>
    <name evidence="1" type="ORF">C8D84_10424</name>
</gene>
<keyword evidence="2" id="KW-1185">Reference proteome</keyword>
<sequence>MLLTGCSELSTNTNGYITNENNKPFYLEFDSSKADSLNVIKYSQLTTDTFKLFCGSDAFTTLPNWSIYDGEPMESIASIDISHIYLTFDDRERLQRLLLVETVDTKDEQKQVYDKAKKYLDQNYNQTKSHPLRTLNMTTNEVVRSDKDNSYTGWVSYDVVSYKTKNGYISINKGSVGAVVPPSNIQPSTNGLYKEYISLGNKLPKWENDDSELLDVKVRYFSNSFSDMYDKKCS</sequence>
<evidence type="ECO:0000313" key="2">
    <source>
        <dbReference type="Proteomes" id="UP000245655"/>
    </source>
</evidence>
<evidence type="ECO:0000313" key="1">
    <source>
        <dbReference type="EMBL" id="PWK13545.1"/>
    </source>
</evidence>
<dbReference type="Proteomes" id="UP000245655">
    <property type="component" value="Unassembled WGS sequence"/>
</dbReference>
<accession>A0A2V2A3L0</accession>